<dbReference type="AlphaFoldDB" id="A0A409VYU3"/>
<dbReference type="Proteomes" id="UP000284706">
    <property type="component" value="Unassembled WGS sequence"/>
</dbReference>
<organism evidence="1 2">
    <name type="scientific">Gymnopilus dilepis</name>
    <dbReference type="NCBI Taxonomy" id="231916"/>
    <lineage>
        <taxon>Eukaryota</taxon>
        <taxon>Fungi</taxon>
        <taxon>Dikarya</taxon>
        <taxon>Basidiomycota</taxon>
        <taxon>Agaricomycotina</taxon>
        <taxon>Agaricomycetes</taxon>
        <taxon>Agaricomycetidae</taxon>
        <taxon>Agaricales</taxon>
        <taxon>Agaricineae</taxon>
        <taxon>Hymenogastraceae</taxon>
        <taxon>Gymnopilus</taxon>
    </lineage>
</organism>
<accession>A0A409VYU3</accession>
<proteinExistence type="predicted"/>
<name>A0A409VYU3_9AGAR</name>
<dbReference type="EMBL" id="NHYE01005502">
    <property type="protein sequence ID" value="PPQ71436.1"/>
    <property type="molecule type" value="Genomic_DNA"/>
</dbReference>
<dbReference type="InParanoid" id="A0A409VYU3"/>
<protein>
    <submittedName>
        <fullName evidence="1">Uncharacterized protein</fullName>
    </submittedName>
</protein>
<evidence type="ECO:0000313" key="1">
    <source>
        <dbReference type="EMBL" id="PPQ71436.1"/>
    </source>
</evidence>
<reference evidence="1 2" key="1">
    <citation type="journal article" date="2018" name="Evol. Lett.">
        <title>Horizontal gene cluster transfer increased hallucinogenic mushroom diversity.</title>
        <authorList>
            <person name="Reynolds H.T."/>
            <person name="Vijayakumar V."/>
            <person name="Gluck-Thaler E."/>
            <person name="Korotkin H.B."/>
            <person name="Matheny P.B."/>
            <person name="Slot J.C."/>
        </authorList>
    </citation>
    <scope>NUCLEOTIDE SEQUENCE [LARGE SCALE GENOMIC DNA]</scope>
    <source>
        <strain evidence="1 2">SRW20</strain>
    </source>
</reference>
<gene>
    <name evidence="1" type="ORF">CVT26_011133</name>
</gene>
<sequence length="362" mass="39306">MAALAPPHNNAGVPLPALPHQPAVLSDVTNAGRYIERLLSSQKAGHNNQATDEEIGRTEVYKSAIIFSVEPGPNVAPIWFANLAAAIDQVAANVALIPDLAANANQIPDIAAAVQLAAQNAAQIPQLVATTQHLTGEIAALRLDINRLFDKTNELPILLANSQAGNRGVLYNPTALANGWAPPLAHPNPATRDELMTFTIAQCVASAQNLGLPHLPGAPSVVERRRQIASRLGYEQRDESRFSPSDPLRGGGDIDCTLCIYLECRLNTKEGTSSFRKRVRYVFESVLEKDGARERVQGVLLRGAPCANRGLVEDMRLTIRKTRSQTEGGSTICTPRDTWEIYFPTKLMEAPRSRFFAHSLDD</sequence>
<evidence type="ECO:0000313" key="2">
    <source>
        <dbReference type="Proteomes" id="UP000284706"/>
    </source>
</evidence>
<comment type="caution">
    <text evidence="1">The sequence shown here is derived from an EMBL/GenBank/DDBJ whole genome shotgun (WGS) entry which is preliminary data.</text>
</comment>
<dbReference type="OrthoDB" id="2985092at2759"/>
<keyword evidence="2" id="KW-1185">Reference proteome</keyword>